<proteinExistence type="predicted"/>
<gene>
    <name evidence="2" type="ORF">PoB_004417500</name>
</gene>
<protein>
    <submittedName>
        <fullName evidence="2">Histone-lysine N-methyltransferase SETMAR</fullName>
    </submittedName>
</protein>
<dbReference type="PANTHER" id="PTHR46060:SF1">
    <property type="entry name" value="MARINER MOS1 TRANSPOSASE-LIKE PROTEIN"/>
    <property type="match status" value="1"/>
</dbReference>
<dbReference type="InterPro" id="IPR036397">
    <property type="entry name" value="RNaseH_sf"/>
</dbReference>
<dbReference type="Pfam" id="PF01359">
    <property type="entry name" value="Transposase_1"/>
    <property type="match status" value="1"/>
</dbReference>
<dbReference type="Proteomes" id="UP000735302">
    <property type="component" value="Unassembled WGS sequence"/>
</dbReference>
<dbReference type="GO" id="GO:0003676">
    <property type="term" value="F:nucleic acid binding"/>
    <property type="evidence" value="ECO:0007669"/>
    <property type="project" value="InterPro"/>
</dbReference>
<dbReference type="InterPro" id="IPR041426">
    <property type="entry name" value="Mos1_HTH"/>
</dbReference>
<keyword evidence="3" id="KW-1185">Reference proteome</keyword>
<dbReference type="Gene3D" id="3.30.420.10">
    <property type="entry name" value="Ribonuclease H-like superfamily/Ribonuclease H"/>
    <property type="match status" value="1"/>
</dbReference>
<evidence type="ECO:0000259" key="1">
    <source>
        <dbReference type="Pfam" id="PF17906"/>
    </source>
</evidence>
<evidence type="ECO:0000313" key="2">
    <source>
        <dbReference type="EMBL" id="GFO17670.1"/>
    </source>
</evidence>
<dbReference type="Pfam" id="PF17906">
    <property type="entry name" value="HTH_48"/>
    <property type="match status" value="1"/>
</dbReference>
<evidence type="ECO:0000313" key="3">
    <source>
        <dbReference type="Proteomes" id="UP000735302"/>
    </source>
</evidence>
<dbReference type="InterPro" id="IPR001888">
    <property type="entry name" value="Transposase_1"/>
</dbReference>
<organism evidence="2 3">
    <name type="scientific">Plakobranchus ocellatus</name>
    <dbReference type="NCBI Taxonomy" id="259542"/>
    <lineage>
        <taxon>Eukaryota</taxon>
        <taxon>Metazoa</taxon>
        <taxon>Spiralia</taxon>
        <taxon>Lophotrochozoa</taxon>
        <taxon>Mollusca</taxon>
        <taxon>Gastropoda</taxon>
        <taxon>Heterobranchia</taxon>
        <taxon>Euthyneura</taxon>
        <taxon>Panpulmonata</taxon>
        <taxon>Sacoglossa</taxon>
        <taxon>Placobranchoidea</taxon>
        <taxon>Plakobranchidae</taxon>
        <taxon>Plakobranchus</taxon>
    </lineage>
</organism>
<name>A0AAV4BEW9_9GAST</name>
<dbReference type="AlphaFoldDB" id="A0AAV4BEW9"/>
<accession>A0AAV4BEW9</accession>
<dbReference type="Gene3D" id="1.10.10.1450">
    <property type="match status" value="1"/>
</dbReference>
<dbReference type="InterPro" id="IPR052709">
    <property type="entry name" value="Transposase-MT_Hybrid"/>
</dbReference>
<reference evidence="2 3" key="1">
    <citation type="journal article" date="2021" name="Elife">
        <title>Chloroplast acquisition without the gene transfer in kleptoplastic sea slugs, Plakobranchus ocellatus.</title>
        <authorList>
            <person name="Maeda T."/>
            <person name="Takahashi S."/>
            <person name="Yoshida T."/>
            <person name="Shimamura S."/>
            <person name="Takaki Y."/>
            <person name="Nagai Y."/>
            <person name="Toyoda A."/>
            <person name="Suzuki Y."/>
            <person name="Arimoto A."/>
            <person name="Ishii H."/>
            <person name="Satoh N."/>
            <person name="Nishiyama T."/>
            <person name="Hasebe M."/>
            <person name="Maruyama T."/>
            <person name="Minagawa J."/>
            <person name="Obokata J."/>
            <person name="Shigenobu S."/>
        </authorList>
    </citation>
    <scope>NUCLEOTIDE SEQUENCE [LARGE SCALE GENOMIC DNA]</scope>
</reference>
<sequence>MATPIKEWSELEVRVIVRFLFSKGTKPSEIHKQIAETYGEGAMSRSRVYQWCTWFGEGRASLDDKPKSGRPKTSTNEENTTRVDELITCDRMMKIRKIALKLEIPKSTVHEIVHDTLGYRKVSRCHQDNGDEDATHIGVGPGGDFQANNNLFDNLITGDETWVYLNTPDTKRDSMTWKHPSSPVTKKFKVQRSAAKVMATVFWDAKGVILLDILPQGQCINAARYCSTLDLKQAIRRKRPGLLRRGVVLQHDNATPHSANLTQQWLQRYGWEILPHPAHSPDLVPFDFHLFGPLKRHLGGMALETEDDLISELSGLIILTLISFEWVSIRCCRAGKNALISTEITLRSSERVNFNLCEFQIYLMKTL</sequence>
<feature type="domain" description="Mos1 transposase HTH" evidence="1">
    <location>
        <begin position="13"/>
        <end position="51"/>
    </location>
</feature>
<dbReference type="PANTHER" id="PTHR46060">
    <property type="entry name" value="MARINER MOS1 TRANSPOSASE-LIKE PROTEIN"/>
    <property type="match status" value="1"/>
</dbReference>
<dbReference type="EMBL" id="BLXT01004871">
    <property type="protein sequence ID" value="GFO17670.1"/>
    <property type="molecule type" value="Genomic_DNA"/>
</dbReference>
<comment type="caution">
    <text evidence="2">The sequence shown here is derived from an EMBL/GenBank/DDBJ whole genome shotgun (WGS) entry which is preliminary data.</text>
</comment>